<dbReference type="Proteomes" id="UP000320011">
    <property type="component" value="Unassembled WGS sequence"/>
</dbReference>
<evidence type="ECO:0000256" key="1">
    <source>
        <dbReference type="SAM" id="MobiDB-lite"/>
    </source>
</evidence>
<reference evidence="2 3" key="1">
    <citation type="submission" date="2019-07" db="EMBL/GenBank/DDBJ databases">
        <authorList>
            <person name="Duangmal K."/>
            <person name="Teo W.F.A."/>
        </authorList>
    </citation>
    <scope>NUCLEOTIDE SEQUENCE [LARGE SCALE GENOMIC DNA]</scope>
    <source>
        <strain evidence="2 3">TBRC 6029</strain>
    </source>
</reference>
<protein>
    <submittedName>
        <fullName evidence="2">AMP-binding protein</fullName>
    </submittedName>
</protein>
<organism evidence="2 3">
    <name type="scientific">Amycolatopsis rhizosphaerae</name>
    <dbReference type="NCBI Taxonomy" id="2053003"/>
    <lineage>
        <taxon>Bacteria</taxon>
        <taxon>Bacillati</taxon>
        <taxon>Actinomycetota</taxon>
        <taxon>Actinomycetes</taxon>
        <taxon>Pseudonocardiales</taxon>
        <taxon>Pseudonocardiaceae</taxon>
        <taxon>Amycolatopsis</taxon>
    </lineage>
</organism>
<feature type="region of interest" description="Disordered" evidence="1">
    <location>
        <begin position="1"/>
        <end position="44"/>
    </location>
</feature>
<dbReference type="AlphaFoldDB" id="A0A558C767"/>
<dbReference type="EMBL" id="VJWX01000224">
    <property type="protein sequence ID" value="TVT44608.1"/>
    <property type="molecule type" value="Genomic_DNA"/>
</dbReference>
<dbReference type="OrthoDB" id="3671040at2"/>
<name>A0A558C767_9PSEU</name>
<keyword evidence="3" id="KW-1185">Reference proteome</keyword>
<dbReference type="Gene3D" id="3.40.50.12780">
    <property type="entry name" value="N-terminal domain of ligase-like"/>
    <property type="match status" value="1"/>
</dbReference>
<reference evidence="2 3" key="2">
    <citation type="submission" date="2019-08" db="EMBL/GenBank/DDBJ databases">
        <title>Amycolatopsis acidicola sp. nov., isolated from peat swamp forest soil.</title>
        <authorList>
            <person name="Srisuk N."/>
        </authorList>
    </citation>
    <scope>NUCLEOTIDE SEQUENCE [LARGE SCALE GENOMIC DNA]</scope>
    <source>
        <strain evidence="2 3">TBRC 6029</strain>
    </source>
</reference>
<accession>A0A558C767</accession>
<dbReference type="SUPFAM" id="SSF56801">
    <property type="entry name" value="Acetyl-CoA synthetase-like"/>
    <property type="match status" value="1"/>
</dbReference>
<evidence type="ECO:0000313" key="3">
    <source>
        <dbReference type="Proteomes" id="UP000320011"/>
    </source>
</evidence>
<comment type="caution">
    <text evidence="2">The sequence shown here is derived from an EMBL/GenBank/DDBJ whole genome shotgun (WGS) entry which is preliminary data.</text>
</comment>
<dbReference type="InterPro" id="IPR042099">
    <property type="entry name" value="ANL_N_sf"/>
</dbReference>
<proteinExistence type="predicted"/>
<gene>
    <name evidence="2" type="ORF">FNH05_21225</name>
</gene>
<feature type="compositionally biased region" description="Polar residues" evidence="1">
    <location>
        <begin position="28"/>
        <end position="40"/>
    </location>
</feature>
<sequence>MPVGVLQQGVATRKAWPRSSPTPARWRSASSGTLPATGSARTRIERTSCSATLSTSTRSKTAAALRGLVSLVPGEIGPQHGQHQLEELRVAQEVLVSYYANPEANRETRTPDGWFRTGDLAFFWQGIPVGTLHGLPDNGSAQALDEALM</sequence>
<evidence type="ECO:0000313" key="2">
    <source>
        <dbReference type="EMBL" id="TVT44608.1"/>
    </source>
</evidence>